<feature type="compositionally biased region" description="Acidic residues" evidence="1">
    <location>
        <begin position="246"/>
        <end position="258"/>
    </location>
</feature>
<proteinExistence type="predicted"/>
<feature type="domain" description="PB1" evidence="2">
    <location>
        <begin position="20"/>
        <end position="72"/>
    </location>
</feature>
<dbReference type="SUPFAM" id="SSF54277">
    <property type="entry name" value="CAD &amp; PB1 domains"/>
    <property type="match status" value="1"/>
</dbReference>
<feature type="region of interest" description="Disordered" evidence="1">
    <location>
        <begin position="159"/>
        <end position="181"/>
    </location>
</feature>
<sequence length="321" mass="36357">MHFLVRYNDISNRIAPPKCEEVSFAWLRERIEDLFPERPRSWAVLYRDDEQEAITISNDAELTEACHVASGMTEDMQKDGFCLFIVSRLTLRDHLEELSCSMSKLAITAKEITLSSTSRCAEVGRETFVSSASLTKSMMQKTRQEIGSRISRVHQYVREQRSRFSSRDSMDSTDSFDQWNDKLGDPILKKYPVFKTKNASQTNEQNTQDNQLMKNSDQLDIKKEKDEVAATSAQSTQAATSASDEATSDADTDAESDDEGTKEKSQNLSPDAMARNQLRRRWRQQIALIRNVLPEANVDDVCRLLQTHNGNAEAVAIALSE</sequence>
<dbReference type="CDD" id="cd05992">
    <property type="entry name" value="PB1"/>
    <property type="match status" value="1"/>
</dbReference>
<dbReference type="Gene3D" id="3.10.20.90">
    <property type="entry name" value="Phosphatidylinositol 3-kinase Catalytic Subunit, Chain A, domain 1"/>
    <property type="match status" value="1"/>
</dbReference>
<feature type="region of interest" description="Disordered" evidence="1">
    <location>
        <begin position="224"/>
        <end position="274"/>
    </location>
</feature>
<evidence type="ECO:0000313" key="3">
    <source>
        <dbReference type="EMBL" id="CCI45205.1"/>
    </source>
</evidence>
<dbReference type="AlphaFoldDB" id="A0A024GET2"/>
<dbReference type="InterPro" id="IPR000270">
    <property type="entry name" value="PB1_dom"/>
</dbReference>
<dbReference type="Pfam" id="PF00564">
    <property type="entry name" value="PB1"/>
    <property type="match status" value="1"/>
</dbReference>
<gene>
    <name evidence="3" type="ORF">BN9_060780</name>
</gene>
<feature type="compositionally biased region" description="Low complexity" evidence="1">
    <location>
        <begin position="229"/>
        <end position="245"/>
    </location>
</feature>
<dbReference type="EMBL" id="CAIX01000092">
    <property type="protein sequence ID" value="CCI45205.1"/>
    <property type="molecule type" value="Genomic_DNA"/>
</dbReference>
<comment type="caution">
    <text evidence="3">The sequence shown here is derived from an EMBL/GenBank/DDBJ whole genome shotgun (WGS) entry which is preliminary data.</text>
</comment>
<dbReference type="InParanoid" id="A0A024GET2"/>
<feature type="compositionally biased region" description="Polar residues" evidence="1">
    <location>
        <begin position="197"/>
        <end position="213"/>
    </location>
</feature>
<feature type="compositionally biased region" description="Basic and acidic residues" evidence="1">
    <location>
        <begin position="159"/>
        <end position="170"/>
    </location>
</feature>
<evidence type="ECO:0000259" key="2">
    <source>
        <dbReference type="Pfam" id="PF00564"/>
    </source>
</evidence>
<accession>A0A024GET2</accession>
<dbReference type="Proteomes" id="UP000053237">
    <property type="component" value="Unassembled WGS sequence"/>
</dbReference>
<feature type="region of interest" description="Disordered" evidence="1">
    <location>
        <begin position="194"/>
        <end position="213"/>
    </location>
</feature>
<evidence type="ECO:0000313" key="4">
    <source>
        <dbReference type="Proteomes" id="UP000053237"/>
    </source>
</evidence>
<organism evidence="3 4">
    <name type="scientific">Albugo candida</name>
    <dbReference type="NCBI Taxonomy" id="65357"/>
    <lineage>
        <taxon>Eukaryota</taxon>
        <taxon>Sar</taxon>
        <taxon>Stramenopiles</taxon>
        <taxon>Oomycota</taxon>
        <taxon>Peronosporomycetes</taxon>
        <taxon>Albuginales</taxon>
        <taxon>Albuginaceae</taxon>
        <taxon>Albugo</taxon>
    </lineage>
</organism>
<dbReference type="OrthoDB" id="161258at2759"/>
<evidence type="ECO:0000256" key="1">
    <source>
        <dbReference type="SAM" id="MobiDB-lite"/>
    </source>
</evidence>
<name>A0A024GET2_9STRA</name>
<reference evidence="3 4" key="1">
    <citation type="submission" date="2012-05" db="EMBL/GenBank/DDBJ databases">
        <title>Recombination and specialization in a pathogen metapopulation.</title>
        <authorList>
            <person name="Gardiner A."/>
            <person name="Kemen E."/>
            <person name="Schultz-Larsen T."/>
            <person name="MacLean D."/>
            <person name="Van Oosterhout C."/>
            <person name="Jones J.D.G."/>
        </authorList>
    </citation>
    <scope>NUCLEOTIDE SEQUENCE [LARGE SCALE GENOMIC DNA]</scope>
    <source>
        <strain evidence="3 4">Ac Nc2</strain>
    </source>
</reference>
<protein>
    <recommendedName>
        <fullName evidence="2">PB1 domain-containing protein</fullName>
    </recommendedName>
</protein>
<keyword evidence="4" id="KW-1185">Reference proteome</keyword>